<comment type="similarity">
    <text evidence="1">Belongs to the eukaryotic ribosomal protein eS19 family.</text>
</comment>
<dbReference type="PANTHER" id="PTHR11710:SF0">
    <property type="entry name" value="40S RIBOSOMAL PROTEIN S19"/>
    <property type="match status" value="1"/>
</dbReference>
<dbReference type="GO" id="GO:0003723">
    <property type="term" value="F:RNA binding"/>
    <property type="evidence" value="ECO:0007669"/>
    <property type="project" value="TreeGrafter"/>
</dbReference>
<name>A0A183I960_9BILA</name>
<dbReference type="EMBL" id="UZAM01000255">
    <property type="protein sequence ID" value="VDO80163.1"/>
    <property type="molecule type" value="Genomic_DNA"/>
</dbReference>
<dbReference type="OrthoDB" id="428974at2759"/>
<dbReference type="FunFam" id="1.10.10.10:FF:000118">
    <property type="entry name" value="40S ribosomal protein S19"/>
    <property type="match status" value="1"/>
</dbReference>
<dbReference type="Proteomes" id="UP000270296">
    <property type="component" value="Unassembled WGS sequence"/>
</dbReference>
<dbReference type="GO" id="GO:0006412">
    <property type="term" value="P:translation"/>
    <property type="evidence" value="ECO:0007669"/>
    <property type="project" value="InterPro"/>
</dbReference>
<dbReference type="Pfam" id="PF01090">
    <property type="entry name" value="Ribosomal_S19e"/>
    <property type="match status" value="1"/>
</dbReference>
<keyword evidence="5" id="KW-1185">Reference proteome</keyword>
<evidence type="ECO:0000313" key="6">
    <source>
        <dbReference type="WBParaSite" id="SBAD_0000016601-mRNA-1"/>
    </source>
</evidence>
<evidence type="ECO:0000256" key="3">
    <source>
        <dbReference type="ARBA" id="ARBA00023274"/>
    </source>
</evidence>
<dbReference type="InterPro" id="IPR036390">
    <property type="entry name" value="WH_DNA-bd_sf"/>
</dbReference>
<dbReference type="SUPFAM" id="SSF46785">
    <property type="entry name" value="Winged helix' DNA-binding domain"/>
    <property type="match status" value="1"/>
</dbReference>
<dbReference type="WBParaSite" id="SBAD_0000016601-mRNA-1">
    <property type="protein sequence ID" value="SBAD_0000016601-mRNA-1"/>
    <property type="gene ID" value="SBAD_0000016601"/>
</dbReference>
<dbReference type="GO" id="GO:0022627">
    <property type="term" value="C:cytosolic small ribosomal subunit"/>
    <property type="evidence" value="ECO:0007669"/>
    <property type="project" value="TreeGrafter"/>
</dbReference>
<dbReference type="Gene3D" id="1.10.10.10">
    <property type="entry name" value="Winged helix-like DNA-binding domain superfamily/Winged helix DNA-binding domain"/>
    <property type="match status" value="1"/>
</dbReference>
<protein>
    <submittedName>
        <fullName evidence="6">40S ribosomal protein S19</fullName>
    </submittedName>
</protein>
<accession>A0A183I960</accession>
<evidence type="ECO:0000256" key="1">
    <source>
        <dbReference type="ARBA" id="ARBA00010014"/>
    </source>
</evidence>
<organism evidence="6">
    <name type="scientific">Soboliphyme baturini</name>
    <dbReference type="NCBI Taxonomy" id="241478"/>
    <lineage>
        <taxon>Eukaryota</taxon>
        <taxon>Metazoa</taxon>
        <taxon>Ecdysozoa</taxon>
        <taxon>Nematoda</taxon>
        <taxon>Enoplea</taxon>
        <taxon>Dorylaimia</taxon>
        <taxon>Dioctophymatida</taxon>
        <taxon>Dioctophymatoidea</taxon>
        <taxon>Soboliphymatidae</taxon>
        <taxon>Soboliphyme</taxon>
    </lineage>
</organism>
<dbReference type="SMART" id="SM01413">
    <property type="entry name" value="Ribosomal_S19e"/>
    <property type="match status" value="1"/>
</dbReference>
<reference evidence="6" key="1">
    <citation type="submission" date="2016-06" db="UniProtKB">
        <authorList>
            <consortium name="WormBaseParasite"/>
        </authorList>
    </citation>
    <scope>IDENTIFICATION</scope>
</reference>
<keyword evidence="2" id="KW-0689">Ribosomal protein</keyword>
<proteinExistence type="inferred from homology"/>
<dbReference type="InterPro" id="IPR036388">
    <property type="entry name" value="WH-like_DNA-bd_sf"/>
</dbReference>
<evidence type="ECO:0000313" key="5">
    <source>
        <dbReference type="Proteomes" id="UP000270296"/>
    </source>
</evidence>
<dbReference type="AlphaFoldDB" id="A0A183I960"/>
<dbReference type="PANTHER" id="PTHR11710">
    <property type="entry name" value="40S RIBOSOMAL PROTEIN S19"/>
    <property type="match status" value="1"/>
</dbReference>
<gene>
    <name evidence="4" type="ORF">SBAD_LOCUS154</name>
</gene>
<reference evidence="4 5" key="2">
    <citation type="submission" date="2018-11" db="EMBL/GenBank/DDBJ databases">
        <authorList>
            <consortium name="Pathogen Informatics"/>
        </authorList>
    </citation>
    <scope>NUCLEOTIDE SEQUENCE [LARGE SCALE GENOMIC DNA]</scope>
</reference>
<keyword evidence="3" id="KW-0687">Ribonucleoprotein</keyword>
<dbReference type="InterPro" id="IPR001266">
    <property type="entry name" value="Ribosomal_eS19"/>
</dbReference>
<dbReference type="GO" id="GO:0003735">
    <property type="term" value="F:structural constituent of ribosome"/>
    <property type="evidence" value="ECO:0007669"/>
    <property type="project" value="InterPro"/>
</dbReference>
<evidence type="ECO:0000313" key="4">
    <source>
        <dbReference type="EMBL" id="VDO80163.1"/>
    </source>
</evidence>
<dbReference type="GO" id="GO:0000028">
    <property type="term" value="P:ribosomal small subunit assembly"/>
    <property type="evidence" value="ECO:0007669"/>
    <property type="project" value="TreeGrafter"/>
</dbReference>
<evidence type="ECO:0000256" key="2">
    <source>
        <dbReference type="ARBA" id="ARBA00022980"/>
    </source>
</evidence>
<sequence>MRVTVKDVDQHEFVQQVASFLKKTGKVKVPEWSDVVKLGVFKELAPLDPDWYYTRTASVARHLYLRSPAGVGAFKKIYGGRKRRGSAPAHFCRASGSVARKCLQTLEAIKWAEKHPTGGRRLSVQGRKDLDRIATHMKQAQKQPAELC</sequence>